<dbReference type="EMBL" id="JAFNEN010000692">
    <property type="protein sequence ID" value="KAG8178492.1"/>
    <property type="molecule type" value="Genomic_DNA"/>
</dbReference>
<organism evidence="1 2">
    <name type="scientific">Oedothorax gibbosus</name>
    <dbReference type="NCBI Taxonomy" id="931172"/>
    <lineage>
        <taxon>Eukaryota</taxon>
        <taxon>Metazoa</taxon>
        <taxon>Ecdysozoa</taxon>
        <taxon>Arthropoda</taxon>
        <taxon>Chelicerata</taxon>
        <taxon>Arachnida</taxon>
        <taxon>Araneae</taxon>
        <taxon>Araneomorphae</taxon>
        <taxon>Entelegynae</taxon>
        <taxon>Araneoidea</taxon>
        <taxon>Linyphiidae</taxon>
        <taxon>Erigoninae</taxon>
        <taxon>Oedothorax</taxon>
    </lineage>
</organism>
<evidence type="ECO:0000313" key="2">
    <source>
        <dbReference type="Proteomes" id="UP000827092"/>
    </source>
</evidence>
<gene>
    <name evidence="1" type="ORF">JTE90_023421</name>
</gene>
<dbReference type="AlphaFoldDB" id="A0AAV6U1X7"/>
<proteinExistence type="predicted"/>
<comment type="caution">
    <text evidence="1">The sequence shown here is derived from an EMBL/GenBank/DDBJ whole genome shotgun (WGS) entry which is preliminary data.</text>
</comment>
<name>A0AAV6U1X7_9ARAC</name>
<accession>A0AAV6U1X7</accession>
<dbReference type="Proteomes" id="UP000827092">
    <property type="component" value="Unassembled WGS sequence"/>
</dbReference>
<protein>
    <submittedName>
        <fullName evidence="1">Uncharacterized protein</fullName>
    </submittedName>
</protein>
<sequence length="92" mass="10802">MIPSFFPTIDDENIRNSKTLGKLHSIRKMRKTAVISLQFLLTHRNHTISQVIYSIRRTKRQRRCCSSNDIDTYQRKRKALTALSEVKCSAYD</sequence>
<keyword evidence="2" id="KW-1185">Reference proteome</keyword>
<evidence type="ECO:0000313" key="1">
    <source>
        <dbReference type="EMBL" id="KAG8178492.1"/>
    </source>
</evidence>
<reference evidence="1 2" key="1">
    <citation type="journal article" date="2022" name="Nat. Ecol. Evol.">
        <title>A masculinizing supergene underlies an exaggerated male reproductive morph in a spider.</title>
        <authorList>
            <person name="Hendrickx F."/>
            <person name="De Corte Z."/>
            <person name="Sonet G."/>
            <person name="Van Belleghem S.M."/>
            <person name="Kostlbacher S."/>
            <person name="Vangestel C."/>
        </authorList>
    </citation>
    <scope>NUCLEOTIDE SEQUENCE [LARGE SCALE GENOMIC DNA]</scope>
    <source>
        <strain evidence="1">W744_W776</strain>
    </source>
</reference>